<name>A0ABQ6I173_9MICO</name>
<organism evidence="2 3">
    <name type="scientific">Luteimicrobium album</name>
    <dbReference type="NCBI Taxonomy" id="1054550"/>
    <lineage>
        <taxon>Bacteria</taxon>
        <taxon>Bacillati</taxon>
        <taxon>Actinomycetota</taxon>
        <taxon>Actinomycetes</taxon>
        <taxon>Micrococcales</taxon>
        <taxon>Luteimicrobium</taxon>
    </lineage>
</organism>
<dbReference type="EMBL" id="BSUK01000001">
    <property type="protein sequence ID" value="GMA24506.1"/>
    <property type="molecule type" value="Genomic_DNA"/>
</dbReference>
<keyword evidence="1" id="KW-0472">Membrane</keyword>
<feature type="transmembrane region" description="Helical" evidence="1">
    <location>
        <begin position="40"/>
        <end position="59"/>
    </location>
</feature>
<feature type="transmembrane region" description="Helical" evidence="1">
    <location>
        <begin position="12"/>
        <end position="34"/>
    </location>
</feature>
<proteinExistence type="predicted"/>
<accession>A0ABQ6I173</accession>
<protein>
    <recommendedName>
        <fullName evidence="4">MFS transporter</fullName>
    </recommendedName>
</protein>
<comment type="caution">
    <text evidence="2">The sequence shown here is derived from an EMBL/GenBank/DDBJ whole genome shotgun (WGS) entry which is preliminary data.</text>
</comment>
<reference evidence="3" key="1">
    <citation type="journal article" date="2019" name="Int. J. Syst. Evol. Microbiol.">
        <title>The Global Catalogue of Microorganisms (GCM) 10K type strain sequencing project: providing services to taxonomists for standard genome sequencing and annotation.</title>
        <authorList>
            <consortium name="The Broad Institute Genomics Platform"/>
            <consortium name="The Broad Institute Genome Sequencing Center for Infectious Disease"/>
            <person name="Wu L."/>
            <person name="Ma J."/>
        </authorList>
    </citation>
    <scope>NUCLEOTIDE SEQUENCE [LARGE SCALE GENOMIC DNA]</scope>
    <source>
        <strain evidence="3">NBRC 106348</strain>
    </source>
</reference>
<evidence type="ECO:0000256" key="1">
    <source>
        <dbReference type="SAM" id="Phobius"/>
    </source>
</evidence>
<gene>
    <name evidence="2" type="ORF">GCM10025864_22650</name>
</gene>
<evidence type="ECO:0000313" key="2">
    <source>
        <dbReference type="EMBL" id="GMA24506.1"/>
    </source>
</evidence>
<keyword evidence="1" id="KW-0812">Transmembrane</keyword>
<dbReference type="Proteomes" id="UP001157091">
    <property type="component" value="Unassembled WGS sequence"/>
</dbReference>
<keyword evidence="1" id="KW-1133">Transmembrane helix</keyword>
<evidence type="ECO:0000313" key="3">
    <source>
        <dbReference type="Proteomes" id="UP001157091"/>
    </source>
</evidence>
<keyword evidence="3" id="KW-1185">Reference proteome</keyword>
<evidence type="ECO:0008006" key="4">
    <source>
        <dbReference type="Google" id="ProtNLM"/>
    </source>
</evidence>
<sequence length="73" mass="6820">MAPDVPTVALGLNGSAIYVRMALGAALGGAVVSAGHAGSLGAVGALAAVVAGAVTWAAARVGRRAADVAPVRA</sequence>